<proteinExistence type="predicted"/>
<dbReference type="InterPro" id="IPR037919">
    <property type="entry name" value="OGT"/>
</dbReference>
<dbReference type="SUPFAM" id="SSF48452">
    <property type="entry name" value="TPR-like"/>
    <property type="match status" value="2"/>
</dbReference>
<comment type="caution">
    <text evidence="1">The sequence shown here is derived from an EMBL/GenBank/DDBJ whole genome shotgun (WGS) entry which is preliminary data.</text>
</comment>
<dbReference type="InterPro" id="IPR019734">
    <property type="entry name" value="TPR_rpt"/>
</dbReference>
<dbReference type="SUPFAM" id="SSF53756">
    <property type="entry name" value="UDP-Glycosyltransferase/glycogen phosphorylase"/>
    <property type="match status" value="1"/>
</dbReference>
<dbReference type="InterPro" id="IPR011990">
    <property type="entry name" value="TPR-like_helical_dom_sf"/>
</dbReference>
<reference evidence="1 2" key="1">
    <citation type="submission" date="2018-05" db="EMBL/GenBank/DDBJ databases">
        <title>Komagataeibacter cocois sp. nov., for a novel cellulose- producing strain isolated from coconut milk.</title>
        <authorList>
            <person name="Liu L."/>
            <person name="Wang Y."/>
            <person name="Liu S."/>
            <person name="Bi J."/>
            <person name="Chen H."/>
            <person name="Deng J."/>
            <person name="Zhang C."/>
            <person name="Hu Q."/>
            <person name="Li C."/>
        </authorList>
    </citation>
    <scope>NUCLEOTIDE SEQUENCE [LARGE SCALE GENOMIC DNA]</scope>
    <source>
        <strain evidence="1 2">WE7</strain>
    </source>
</reference>
<dbReference type="OrthoDB" id="9778733at2"/>
<dbReference type="Pfam" id="PF13432">
    <property type="entry name" value="TPR_16"/>
    <property type="match status" value="1"/>
</dbReference>
<gene>
    <name evidence="1" type="ORF">NJLHNGOC_02590</name>
</gene>
<protein>
    <submittedName>
        <fullName evidence="1">Uncharacterized protein</fullName>
    </submittedName>
</protein>
<dbReference type="GO" id="GO:0097363">
    <property type="term" value="F:protein O-acetylglucosaminyltransferase activity"/>
    <property type="evidence" value="ECO:0007669"/>
    <property type="project" value="TreeGrafter"/>
</dbReference>
<dbReference type="AlphaFoldDB" id="A0A365Z083"/>
<dbReference type="PANTHER" id="PTHR44366">
    <property type="entry name" value="UDP-N-ACETYLGLUCOSAMINE--PEPTIDE N-ACETYLGLUCOSAMINYLTRANSFERASE 110 KDA SUBUNIT"/>
    <property type="match status" value="1"/>
</dbReference>
<dbReference type="SMART" id="SM00028">
    <property type="entry name" value="TPR"/>
    <property type="match status" value="4"/>
</dbReference>
<accession>A0A365Z083</accession>
<sequence>MPGSAANAIDQGMRMLARGQTVAAAGHFRQVLRRDGHNAGALHGMACVVRACGRDDLAIGLAGRAIEIEGAAHYYVTLALALMARGHLAQARAAVNIAILKAPRDPMACAAQARIAEACGDFATAESACAQAIAVAGAQAWRPRADMARFLWRRDRRDDALSWMREAYRLSPVEDTAMFHELVEMLLGCGHLGEARLSLEAWLRHLPDDALAAGNLGAVLFAQRDFTGALLWLRRCADVMPNADCLNNLGLTLMALGDVKGARQALSMARDMRPRDGRIAVNLATVLSEQGEGRDEAARLCRAVMEDAEADSHTRAQARFNLGTILLAQGRMGEGWACWEARHALMPAVVTHYPVLPCCDRALVANGSPMAADGTRAECRIVVRAMQGMGDTIQFLRYVPLLARRWRVVLVLPPALHRLARSLRDRTGAPVGSRVEIIAPDDRYPAGVFAQCDLFSLPHLLGLDVLPRPADACVGPHGPPRRSARVRVGLCWSGNAQYRFDRLRSIPAARMALLRDVEGVEFVSLQHGATADELPFPMEIPAMDDVMATARVIATLDLVICVDTMVAHLAGAMGWPVWLLNRHGGDWRWSAALDGGGASPYGQRGSCWYPHLRQFRQAECGLPPDSWDDVLMQVRDALRDWRAARDVRS</sequence>
<dbReference type="EMBL" id="QEXL01000002">
    <property type="protein sequence ID" value="RBM09267.1"/>
    <property type="molecule type" value="Genomic_DNA"/>
</dbReference>
<name>A0A365Z083_9PROT</name>
<dbReference type="Gene3D" id="1.25.40.10">
    <property type="entry name" value="Tetratricopeptide repeat domain"/>
    <property type="match status" value="2"/>
</dbReference>
<organism evidence="1 2">
    <name type="scientific">Novacetimonas cocois</name>
    <dbReference type="NCBI Taxonomy" id="1747507"/>
    <lineage>
        <taxon>Bacteria</taxon>
        <taxon>Pseudomonadati</taxon>
        <taxon>Pseudomonadota</taxon>
        <taxon>Alphaproteobacteria</taxon>
        <taxon>Acetobacterales</taxon>
        <taxon>Acetobacteraceae</taxon>
        <taxon>Novacetimonas</taxon>
    </lineage>
</organism>
<keyword evidence="2" id="KW-1185">Reference proteome</keyword>
<dbReference type="RefSeq" id="WP_113594949.1">
    <property type="nucleotide sequence ID" value="NZ_QEXL01000002.1"/>
</dbReference>
<evidence type="ECO:0000313" key="2">
    <source>
        <dbReference type="Proteomes" id="UP000252680"/>
    </source>
</evidence>
<dbReference type="Proteomes" id="UP000252680">
    <property type="component" value="Unassembled WGS sequence"/>
</dbReference>
<dbReference type="Gene3D" id="3.40.50.2000">
    <property type="entry name" value="Glycogen Phosphorylase B"/>
    <property type="match status" value="1"/>
</dbReference>
<dbReference type="PANTHER" id="PTHR44366:SF1">
    <property type="entry name" value="UDP-N-ACETYLGLUCOSAMINE--PEPTIDE N-ACETYLGLUCOSAMINYLTRANSFERASE 110 KDA SUBUNIT"/>
    <property type="match status" value="1"/>
</dbReference>
<dbReference type="GO" id="GO:0006493">
    <property type="term" value="P:protein O-linked glycosylation"/>
    <property type="evidence" value="ECO:0007669"/>
    <property type="project" value="InterPro"/>
</dbReference>
<evidence type="ECO:0000313" key="1">
    <source>
        <dbReference type="EMBL" id="RBM09267.1"/>
    </source>
</evidence>
<dbReference type="Pfam" id="PF13374">
    <property type="entry name" value="TPR_10"/>
    <property type="match status" value="1"/>
</dbReference>